<feature type="compositionally biased region" description="Basic and acidic residues" evidence="1">
    <location>
        <begin position="370"/>
        <end position="381"/>
    </location>
</feature>
<reference evidence="3" key="1">
    <citation type="submission" date="2003-08" db="EMBL/GenBank/DDBJ databases">
        <authorList>
            <person name="Birren B."/>
            <person name="Nusbaum C."/>
            <person name="Abebe A."/>
            <person name="Abouelleil A."/>
            <person name="Adekoya E."/>
            <person name="Ait-zahra M."/>
            <person name="Allen N."/>
            <person name="Allen T."/>
            <person name="An P."/>
            <person name="Anderson M."/>
            <person name="Anderson S."/>
            <person name="Arachchi H."/>
            <person name="Armbruster J."/>
            <person name="Bachantsang P."/>
            <person name="Baldwin J."/>
            <person name="Barry A."/>
            <person name="Bayul T."/>
            <person name="Blitshsteyn B."/>
            <person name="Bloom T."/>
            <person name="Blye J."/>
            <person name="Boguslavskiy L."/>
            <person name="Borowsky M."/>
            <person name="Boukhgalter B."/>
            <person name="Brunache A."/>
            <person name="Butler J."/>
            <person name="Calixte N."/>
            <person name="Calvo S."/>
            <person name="Camarata J."/>
            <person name="Campo K."/>
            <person name="Chang J."/>
            <person name="Cheshatsang Y."/>
            <person name="Citroen M."/>
            <person name="Collymore A."/>
            <person name="Considine T."/>
            <person name="Cook A."/>
            <person name="Cooke P."/>
            <person name="Corum B."/>
            <person name="Cuomo C."/>
            <person name="David R."/>
            <person name="Dawoe T."/>
            <person name="Degray S."/>
            <person name="Dodge S."/>
            <person name="Dooley K."/>
            <person name="Dorje P."/>
            <person name="Dorjee K."/>
            <person name="Dorris L."/>
            <person name="Duffey N."/>
            <person name="Dupes A."/>
            <person name="Elkins T."/>
            <person name="Engels R."/>
            <person name="Erickson J."/>
            <person name="Farina A."/>
            <person name="Faro S."/>
            <person name="Ferreira P."/>
            <person name="Fischer H."/>
            <person name="Fitzgerald M."/>
            <person name="Foley K."/>
            <person name="Gage D."/>
            <person name="Galagan J."/>
            <person name="Gearin G."/>
            <person name="Gnerre S."/>
            <person name="Gnirke A."/>
            <person name="Goyette A."/>
            <person name="Graham J."/>
            <person name="Grandbois E."/>
            <person name="Gyaltsen K."/>
            <person name="Hafez N."/>
            <person name="Hagopian D."/>
            <person name="Hagos B."/>
            <person name="Hall J."/>
            <person name="Hatcher B."/>
            <person name="Heller A."/>
            <person name="Higgins H."/>
            <person name="Honan T."/>
            <person name="Horn A."/>
            <person name="Houde N."/>
            <person name="Hughes L."/>
            <person name="Hulme W."/>
            <person name="Husby E."/>
            <person name="Iliev I."/>
            <person name="Jaffe D."/>
            <person name="Jones C."/>
            <person name="Kamal M."/>
            <person name="Kamat A."/>
            <person name="Kamvysselis M."/>
            <person name="Karlsson E."/>
            <person name="Kells C."/>
            <person name="Kieu A."/>
            <person name="Kisner P."/>
            <person name="Kodira C."/>
            <person name="Kulbokas E."/>
            <person name="Labutti K."/>
            <person name="Lama D."/>
            <person name="Landers T."/>
            <person name="Leger J."/>
            <person name="Levine S."/>
            <person name="Lewis D."/>
            <person name="Lewis T."/>
            <person name="Lindblad-toh K."/>
            <person name="Liu X."/>
            <person name="Lokyitsang T."/>
            <person name="Lokyitsang Y."/>
            <person name="Lucien O."/>
            <person name="Lui A."/>
            <person name="Ma L.J."/>
            <person name="Mabbitt R."/>
            <person name="Macdonald J."/>
            <person name="Maclean C."/>
            <person name="Major J."/>
            <person name="Manning J."/>
            <person name="Marabella R."/>
            <person name="Maru K."/>
            <person name="Matthews C."/>
            <person name="Mauceli E."/>
            <person name="Mccarthy M."/>
            <person name="Mcdonough S."/>
            <person name="Mcghee T."/>
            <person name="Meldrim J."/>
            <person name="Meneus L."/>
            <person name="Mesirov J."/>
            <person name="Mihalev A."/>
            <person name="Mihova T."/>
            <person name="Mikkelsen T."/>
            <person name="Mlenga V."/>
            <person name="Moru K."/>
            <person name="Mozes J."/>
            <person name="Mulrain L."/>
            <person name="Munson G."/>
            <person name="Naylor J."/>
            <person name="Newes C."/>
            <person name="Nguyen C."/>
            <person name="Nguyen N."/>
            <person name="Nguyen T."/>
            <person name="Nicol R."/>
            <person name="Nielsen C."/>
            <person name="Nizzari M."/>
            <person name="Norbu C."/>
            <person name="Norbu N."/>
            <person name="O'donnell P."/>
            <person name="Okoawo O."/>
            <person name="O'leary S."/>
            <person name="Omotosho B."/>
            <person name="O'neill K."/>
            <person name="Osman S."/>
            <person name="Parker S."/>
            <person name="Perrin D."/>
            <person name="Phunkhang P."/>
            <person name="Piqani B."/>
            <person name="Purcell S."/>
            <person name="Rachupka T."/>
            <person name="Ramasamy U."/>
            <person name="Rameau R."/>
            <person name="Ray V."/>
            <person name="Raymond C."/>
            <person name="Retta R."/>
            <person name="Richardson S."/>
            <person name="Rise C."/>
            <person name="Rodriguez J."/>
            <person name="Rogers J."/>
            <person name="Rogov P."/>
            <person name="Rutman M."/>
            <person name="Schupbach R."/>
            <person name="Seaman C."/>
            <person name="Settipalli S."/>
            <person name="Sharpe T."/>
            <person name="Sheridan J."/>
            <person name="Sherpa N."/>
            <person name="Shi J."/>
            <person name="Smirnov S."/>
            <person name="Smith C."/>
            <person name="Sougnez C."/>
            <person name="Spencer B."/>
            <person name="Stalker J."/>
            <person name="Stange-thomann N."/>
            <person name="Stavropoulos S."/>
            <person name="Stetson K."/>
            <person name="Stone C."/>
            <person name="Stone S."/>
            <person name="Stubbs M."/>
            <person name="Talamas J."/>
            <person name="Tchuinga P."/>
            <person name="Tenzing P."/>
            <person name="Tesfaye S."/>
            <person name="Theodore J."/>
            <person name="Thoulutsang Y."/>
            <person name="Topham K."/>
            <person name="Towey S."/>
            <person name="Tsamla T."/>
            <person name="Tsomo N."/>
            <person name="Vallee D."/>
            <person name="Vassiliev H."/>
            <person name="Venkataraman V."/>
            <person name="Vinson J."/>
            <person name="Vo A."/>
            <person name="Wade C."/>
            <person name="Wang S."/>
            <person name="Wangchuk T."/>
            <person name="Wangdi T."/>
            <person name="Whittaker C."/>
            <person name="Wilkinson J."/>
            <person name="Wu Y."/>
            <person name="Wyman D."/>
            <person name="Yadav S."/>
            <person name="Yang S."/>
            <person name="Yang X."/>
            <person name="Yeager S."/>
            <person name="Yee E."/>
            <person name="Young G."/>
            <person name="Zainoun J."/>
            <person name="Zembeck L."/>
            <person name="Zimmer A."/>
            <person name="Zody M."/>
            <person name="Lander E."/>
        </authorList>
    </citation>
    <scope>NUCLEOTIDE SEQUENCE [LARGE SCALE GENOMIC DNA]</scope>
</reference>
<name>H2Y8Z3_CIOSA</name>
<evidence type="ECO:0000313" key="3">
    <source>
        <dbReference type="Proteomes" id="UP000007875"/>
    </source>
</evidence>
<proteinExistence type="predicted"/>
<reference evidence="2" key="3">
    <citation type="submission" date="2025-09" db="UniProtKB">
        <authorList>
            <consortium name="Ensembl"/>
        </authorList>
    </citation>
    <scope>IDENTIFICATION</scope>
</reference>
<dbReference type="Ensembl" id="ENSCSAVT00000001822.1">
    <property type="protein sequence ID" value="ENSCSAVP00000001791.1"/>
    <property type="gene ID" value="ENSCSAVG00000001041.1"/>
</dbReference>
<evidence type="ECO:0000256" key="1">
    <source>
        <dbReference type="SAM" id="MobiDB-lite"/>
    </source>
</evidence>
<feature type="compositionally biased region" description="Polar residues" evidence="1">
    <location>
        <begin position="210"/>
        <end position="234"/>
    </location>
</feature>
<reference evidence="2" key="2">
    <citation type="submission" date="2025-08" db="UniProtKB">
        <authorList>
            <consortium name="Ensembl"/>
        </authorList>
    </citation>
    <scope>IDENTIFICATION</scope>
</reference>
<organism evidence="2 3">
    <name type="scientific">Ciona savignyi</name>
    <name type="common">Pacific transparent sea squirt</name>
    <dbReference type="NCBI Taxonomy" id="51511"/>
    <lineage>
        <taxon>Eukaryota</taxon>
        <taxon>Metazoa</taxon>
        <taxon>Chordata</taxon>
        <taxon>Tunicata</taxon>
        <taxon>Ascidiacea</taxon>
        <taxon>Phlebobranchia</taxon>
        <taxon>Cionidae</taxon>
        <taxon>Ciona</taxon>
    </lineage>
</organism>
<dbReference type="GeneTree" id="ENSGT00940000157625"/>
<dbReference type="Proteomes" id="UP000007875">
    <property type="component" value="Unassembled WGS sequence"/>
</dbReference>
<sequence>MEPWIQETNKVVTIHLQSARYMMLISTISDSKTNADDAVNLLRHLDVVGALVWCPRLLILHLRIEPRPMGSLRTLGGKDRVVARWKYLQRPPRWRKRFARCYMTIHHLTKGDKKNANKKKQKSEPPSPAKSLPAKEEEMTVPVTSIDDVVLERKPEESEIGIKNPGVSRSRSRMSSKSTNLDDLMRIQQTSGEQEASQQQLFQPNQQLNATQQHVTTSQRPSFNRTTPETSKANLQRAESFGAHDAHSKPVDDSGYREQSSINNMPDELRQKKGYLSSIKKRLTFSRPPKNTDTDTFLNELSAQFDEAMNLIDDIELSEEDEKIKYGEKWSYVPKNELETTRQEAPVEPAQETVSLTEPPSPVEPVSIPVDRERGNVDRER</sequence>
<feature type="compositionally biased region" description="Basic and acidic residues" evidence="1">
    <location>
        <begin position="242"/>
        <end position="256"/>
    </location>
</feature>
<accession>H2Y8Z3</accession>
<feature type="region of interest" description="Disordered" evidence="1">
    <location>
        <begin position="334"/>
        <end position="381"/>
    </location>
</feature>
<feature type="region of interest" description="Disordered" evidence="1">
    <location>
        <begin position="209"/>
        <end position="271"/>
    </location>
</feature>
<protein>
    <submittedName>
        <fullName evidence="2">Uncharacterized protein</fullName>
    </submittedName>
</protein>
<keyword evidence="3" id="KW-1185">Reference proteome</keyword>
<feature type="region of interest" description="Disordered" evidence="1">
    <location>
        <begin position="109"/>
        <end position="181"/>
    </location>
</feature>
<dbReference type="HOGENOM" id="CLU_726744_0_0_1"/>
<dbReference type="AlphaFoldDB" id="H2Y8Z3"/>
<evidence type="ECO:0000313" key="2">
    <source>
        <dbReference type="Ensembl" id="ENSCSAVP00000001791.1"/>
    </source>
</evidence>